<dbReference type="InterPro" id="IPR036271">
    <property type="entry name" value="Tet_transcr_reg_TetR-rel_C_sf"/>
</dbReference>
<dbReference type="AlphaFoldDB" id="A0A2A9CVJ1"/>
<dbReference type="OrthoDB" id="9805134at2"/>
<sequence length="191" mass="20487">MGRPQEFDTAQAVRAARRVFWEQGYAEASMPDLEDATGVGRSSIYHAFGSKRGLFDAAVISYLDEVVRPRLRPLYDNPVDPDAVVTYLRLIQTAAHQASGVHGCLLINTATSPLGADSAVARAIVEYRAELQEGLAHGLQARFPDRSGASITRLAETLTALLVSAFSTVRADPKGAARDMELAISLATEGS</sequence>
<dbReference type="Pfam" id="PF00440">
    <property type="entry name" value="TetR_N"/>
    <property type="match status" value="1"/>
</dbReference>
<evidence type="ECO:0000256" key="1">
    <source>
        <dbReference type="ARBA" id="ARBA00023015"/>
    </source>
</evidence>
<evidence type="ECO:0000256" key="3">
    <source>
        <dbReference type="ARBA" id="ARBA00023163"/>
    </source>
</evidence>
<dbReference type="PANTHER" id="PTHR47506">
    <property type="entry name" value="TRANSCRIPTIONAL REGULATORY PROTEIN"/>
    <property type="match status" value="1"/>
</dbReference>
<dbReference type="SUPFAM" id="SSF46689">
    <property type="entry name" value="Homeodomain-like"/>
    <property type="match status" value="1"/>
</dbReference>
<dbReference type="InterPro" id="IPR009057">
    <property type="entry name" value="Homeodomain-like_sf"/>
</dbReference>
<protein>
    <submittedName>
        <fullName evidence="6">TetR family transcriptional regulator</fullName>
    </submittedName>
</protein>
<dbReference type="Proteomes" id="UP000226079">
    <property type="component" value="Unassembled WGS sequence"/>
</dbReference>
<proteinExistence type="predicted"/>
<comment type="caution">
    <text evidence="6">The sequence shown here is derived from an EMBL/GenBank/DDBJ whole genome shotgun (WGS) entry which is preliminary data.</text>
</comment>
<dbReference type="EMBL" id="PDJC01000001">
    <property type="protein sequence ID" value="PFG18166.1"/>
    <property type="molecule type" value="Genomic_DNA"/>
</dbReference>
<keyword evidence="1" id="KW-0805">Transcription regulation</keyword>
<evidence type="ECO:0000259" key="5">
    <source>
        <dbReference type="PROSITE" id="PS50977"/>
    </source>
</evidence>
<dbReference type="Gene3D" id="1.10.10.60">
    <property type="entry name" value="Homeodomain-like"/>
    <property type="match status" value="1"/>
</dbReference>
<keyword evidence="7" id="KW-1185">Reference proteome</keyword>
<dbReference type="GO" id="GO:0003677">
    <property type="term" value="F:DNA binding"/>
    <property type="evidence" value="ECO:0007669"/>
    <property type="project" value="UniProtKB-UniRule"/>
</dbReference>
<dbReference type="PROSITE" id="PS50977">
    <property type="entry name" value="HTH_TETR_2"/>
    <property type="match status" value="1"/>
</dbReference>
<dbReference type="Gene3D" id="1.10.357.10">
    <property type="entry name" value="Tetracycline Repressor, domain 2"/>
    <property type="match status" value="1"/>
</dbReference>
<feature type="DNA-binding region" description="H-T-H motif" evidence="4">
    <location>
        <begin position="29"/>
        <end position="48"/>
    </location>
</feature>
<evidence type="ECO:0000256" key="4">
    <source>
        <dbReference type="PROSITE-ProRule" id="PRU00335"/>
    </source>
</evidence>
<keyword evidence="3" id="KW-0804">Transcription</keyword>
<keyword evidence="2 4" id="KW-0238">DNA-binding</keyword>
<dbReference type="RefSeq" id="WP_098461538.1">
    <property type="nucleotide sequence ID" value="NZ_PDJC01000001.1"/>
</dbReference>
<evidence type="ECO:0000256" key="2">
    <source>
        <dbReference type="ARBA" id="ARBA00023125"/>
    </source>
</evidence>
<dbReference type="PANTHER" id="PTHR47506:SF1">
    <property type="entry name" value="HTH-TYPE TRANSCRIPTIONAL REGULATOR YJDC"/>
    <property type="match status" value="1"/>
</dbReference>
<accession>A0A2A9CVJ1</accession>
<feature type="domain" description="HTH tetR-type" evidence="5">
    <location>
        <begin position="6"/>
        <end position="66"/>
    </location>
</feature>
<reference evidence="6 7" key="1">
    <citation type="submission" date="2017-10" db="EMBL/GenBank/DDBJ databases">
        <title>Sequencing the genomes of 1000 actinobacteria strains.</title>
        <authorList>
            <person name="Klenk H.-P."/>
        </authorList>
    </citation>
    <scope>NUCLEOTIDE SEQUENCE [LARGE SCALE GENOMIC DNA]</scope>
    <source>
        <strain evidence="6 7">DSM 15597</strain>
    </source>
</reference>
<name>A0A2A9CVJ1_9ACTN</name>
<dbReference type="SUPFAM" id="SSF48498">
    <property type="entry name" value="Tetracyclin repressor-like, C-terminal domain"/>
    <property type="match status" value="1"/>
</dbReference>
<dbReference type="InterPro" id="IPR001647">
    <property type="entry name" value="HTH_TetR"/>
</dbReference>
<evidence type="ECO:0000313" key="6">
    <source>
        <dbReference type="EMBL" id="PFG18166.1"/>
    </source>
</evidence>
<organism evidence="6 7">
    <name type="scientific">Propionicimonas paludicola</name>
    <dbReference type="NCBI Taxonomy" id="185243"/>
    <lineage>
        <taxon>Bacteria</taxon>
        <taxon>Bacillati</taxon>
        <taxon>Actinomycetota</taxon>
        <taxon>Actinomycetes</taxon>
        <taxon>Propionibacteriales</taxon>
        <taxon>Nocardioidaceae</taxon>
        <taxon>Propionicimonas</taxon>
    </lineage>
</organism>
<evidence type="ECO:0000313" key="7">
    <source>
        <dbReference type="Proteomes" id="UP000226079"/>
    </source>
</evidence>
<dbReference type="PRINTS" id="PR00455">
    <property type="entry name" value="HTHTETR"/>
</dbReference>
<gene>
    <name evidence="6" type="ORF">ATK74_2747</name>
</gene>